<organism evidence="2 3">
    <name type="scientific">Cyberlindnera fabianii</name>
    <name type="common">Yeast</name>
    <name type="synonym">Hansenula fabianii</name>
    <dbReference type="NCBI Taxonomy" id="36022"/>
    <lineage>
        <taxon>Eukaryota</taxon>
        <taxon>Fungi</taxon>
        <taxon>Dikarya</taxon>
        <taxon>Ascomycota</taxon>
        <taxon>Saccharomycotina</taxon>
        <taxon>Saccharomycetes</taxon>
        <taxon>Phaffomycetales</taxon>
        <taxon>Phaffomycetaceae</taxon>
        <taxon>Cyberlindnera</taxon>
    </lineage>
</organism>
<dbReference type="PANTHER" id="PTHR14209">
    <property type="entry name" value="ISOAMYL ACETATE-HYDROLYZING ESTERASE 1"/>
    <property type="match status" value="1"/>
</dbReference>
<dbReference type="EMBL" id="MPUK01000005">
    <property type="protein sequence ID" value="ONH66870.1"/>
    <property type="molecule type" value="Genomic_DNA"/>
</dbReference>
<accession>A0A1V2L548</accession>
<evidence type="ECO:0000313" key="2">
    <source>
        <dbReference type="EMBL" id="ONH66870.1"/>
    </source>
</evidence>
<keyword evidence="3" id="KW-1185">Reference proteome</keyword>
<dbReference type="FunFam" id="3.40.50.1110:FF:000022">
    <property type="entry name" value="Isoamyl acetate-hydrolyzing esterase"/>
    <property type="match status" value="1"/>
</dbReference>
<dbReference type="InterPro" id="IPR036514">
    <property type="entry name" value="SGNH_hydro_sf"/>
</dbReference>
<dbReference type="Pfam" id="PF13472">
    <property type="entry name" value="Lipase_GDSL_2"/>
    <property type="match status" value="1"/>
</dbReference>
<protein>
    <submittedName>
        <fullName evidence="2">Isoamyl acetate-hydrolyzing esterase</fullName>
    </submittedName>
</protein>
<evidence type="ECO:0000313" key="3">
    <source>
        <dbReference type="Proteomes" id="UP000189513"/>
    </source>
</evidence>
<proteinExistence type="predicted"/>
<dbReference type="OMA" id="VIWPKVI"/>
<gene>
    <name evidence="2" type="ORF">BON22_2844</name>
</gene>
<reference evidence="3" key="1">
    <citation type="journal article" date="2017" name="Genome Announc.">
        <title>Genome sequences of Cyberlindnera fabianii 65, Pichia kudriavzevii 129, and Saccharomyces cerevisiae 131 isolated from fermented masau fruits in Zimbabwe.</title>
        <authorList>
            <person name="van Rijswijck I.M.H."/>
            <person name="Derks M.F.L."/>
            <person name="Abee T."/>
            <person name="de Ridder D."/>
            <person name="Smid E.J."/>
        </authorList>
    </citation>
    <scope>NUCLEOTIDE SEQUENCE [LARGE SCALE GENOMIC DNA]</scope>
    <source>
        <strain evidence="3">65</strain>
    </source>
</reference>
<dbReference type="Gene3D" id="3.40.50.1110">
    <property type="entry name" value="SGNH hydrolase"/>
    <property type="match status" value="1"/>
</dbReference>
<sequence>MSALHFDKFLLFGDSITEFAYEQHPPTSTTTQFVFGSAISNAYVRRLDVVQRGFAGYNTNWALKMLPKILEQVHTPDSQVKIATVFFGTNDAALGGIQKVELEEYKANTSNFLDLFAEIGTKVVLIGPAKHYQEPWHALKPEDVAKGIIRTNENNKIYSEAAKALAKDRGVAFVDLYTAFDTYDGDWTELLIDGVHFTGKGYEIMYNEVMKAIRDNYPEFAPENLEYKLPYWRDFNKAESFEQTLDEVI</sequence>
<name>A0A1V2L548_CYBFA</name>
<evidence type="ECO:0000259" key="1">
    <source>
        <dbReference type="Pfam" id="PF13472"/>
    </source>
</evidence>
<dbReference type="InterPro" id="IPR013830">
    <property type="entry name" value="SGNH_hydro"/>
</dbReference>
<dbReference type="PANTHER" id="PTHR14209:SF19">
    <property type="entry name" value="ISOAMYL ACETATE-HYDROLYZING ESTERASE 1 HOMOLOG"/>
    <property type="match status" value="1"/>
</dbReference>
<feature type="domain" description="SGNH hydrolase-type esterase" evidence="1">
    <location>
        <begin position="11"/>
        <end position="204"/>
    </location>
</feature>
<dbReference type="AlphaFoldDB" id="A0A1V2L548"/>
<comment type="caution">
    <text evidence="2">The sequence shown here is derived from an EMBL/GenBank/DDBJ whole genome shotgun (WGS) entry which is preliminary data.</text>
</comment>
<dbReference type="InterPro" id="IPR045136">
    <property type="entry name" value="Iah1-like"/>
</dbReference>
<dbReference type="Proteomes" id="UP000189513">
    <property type="component" value="Unassembled WGS sequence"/>
</dbReference>
<dbReference type="VEuPathDB" id="FungiDB:BON22_2844"/>
<dbReference type="STRING" id="36022.A0A1V2L548"/>
<dbReference type="SUPFAM" id="SSF52266">
    <property type="entry name" value="SGNH hydrolase"/>
    <property type="match status" value="1"/>
</dbReference>
<dbReference type="CDD" id="cd01838">
    <property type="entry name" value="Isoamyl_acetate_hydrolase_like"/>
    <property type="match status" value="1"/>
</dbReference>